<reference evidence="2" key="1">
    <citation type="journal article" date="2022" name="bioRxiv">
        <title>Sequencing and chromosome-scale assembly of the giantPleurodeles waltlgenome.</title>
        <authorList>
            <person name="Brown T."/>
            <person name="Elewa A."/>
            <person name="Iarovenko S."/>
            <person name="Subramanian E."/>
            <person name="Araus A.J."/>
            <person name="Petzold A."/>
            <person name="Susuki M."/>
            <person name="Suzuki K.-i.T."/>
            <person name="Hayashi T."/>
            <person name="Toyoda A."/>
            <person name="Oliveira C."/>
            <person name="Osipova E."/>
            <person name="Leigh N.D."/>
            <person name="Simon A."/>
            <person name="Yun M.H."/>
        </authorList>
    </citation>
    <scope>NUCLEOTIDE SEQUENCE</scope>
    <source>
        <strain evidence="2">20211129_DDA</strain>
        <tissue evidence="2">Liver</tissue>
    </source>
</reference>
<evidence type="ECO:0000313" key="3">
    <source>
        <dbReference type="Proteomes" id="UP001066276"/>
    </source>
</evidence>
<dbReference type="Proteomes" id="UP001066276">
    <property type="component" value="Chromosome 3_2"/>
</dbReference>
<accession>A0AAV7TGZ1</accession>
<dbReference type="Pfam" id="PF13966">
    <property type="entry name" value="zf-RVT"/>
    <property type="match status" value="1"/>
</dbReference>
<comment type="caution">
    <text evidence="2">The sequence shown here is derived from an EMBL/GenBank/DDBJ whole genome shotgun (WGS) entry which is preliminary data.</text>
</comment>
<evidence type="ECO:0000259" key="1">
    <source>
        <dbReference type="Pfam" id="PF13966"/>
    </source>
</evidence>
<dbReference type="InterPro" id="IPR026960">
    <property type="entry name" value="RVT-Znf"/>
</dbReference>
<feature type="domain" description="Reverse transcriptase zinc-binding" evidence="1">
    <location>
        <begin position="31"/>
        <end position="96"/>
    </location>
</feature>
<name>A0AAV7TGZ1_PLEWA</name>
<organism evidence="2 3">
    <name type="scientific">Pleurodeles waltl</name>
    <name type="common">Iberian ribbed newt</name>
    <dbReference type="NCBI Taxonomy" id="8319"/>
    <lineage>
        <taxon>Eukaryota</taxon>
        <taxon>Metazoa</taxon>
        <taxon>Chordata</taxon>
        <taxon>Craniata</taxon>
        <taxon>Vertebrata</taxon>
        <taxon>Euteleostomi</taxon>
        <taxon>Amphibia</taxon>
        <taxon>Batrachia</taxon>
        <taxon>Caudata</taxon>
        <taxon>Salamandroidea</taxon>
        <taxon>Salamandridae</taxon>
        <taxon>Pleurodelinae</taxon>
        <taxon>Pleurodeles</taxon>
    </lineage>
</organism>
<dbReference type="AlphaFoldDB" id="A0AAV7TGZ1"/>
<proteinExistence type="predicted"/>
<keyword evidence="3" id="KW-1185">Reference proteome</keyword>
<evidence type="ECO:0000313" key="2">
    <source>
        <dbReference type="EMBL" id="KAJ1175067.1"/>
    </source>
</evidence>
<protein>
    <recommendedName>
        <fullName evidence="1">Reverse transcriptase zinc-binding domain-containing protein</fullName>
    </recommendedName>
</protein>
<dbReference type="EMBL" id="JANPWB010000006">
    <property type="protein sequence ID" value="KAJ1175067.1"/>
    <property type="molecule type" value="Genomic_DNA"/>
</dbReference>
<sequence>MQWTPKIVQRQIHARDVSEPNGALPSATADHVWGNVASKRLTNQHKDSAWMAIQEGLPVRAFMHARGLNRYKSCPRGCTADETTNHLFWKCAYTQDLLKALSTELGAWIPTPCITADLVMYGLIPGSHAFRDLQGCWRLLCCFKYVLLFSRNRLVVGKKDTSTLGCRKMIHSLLCDYAALDGSVDDSNDETCRGPLPTGTLEGPLTCCLFFLFRA</sequence>
<gene>
    <name evidence="2" type="ORF">NDU88_000358</name>
</gene>